<evidence type="ECO:0000259" key="3">
    <source>
        <dbReference type="Pfam" id="PF03787"/>
    </source>
</evidence>
<comment type="caution">
    <text evidence="4">The sequence shown here is derived from an EMBL/GenBank/DDBJ whole genome shotgun (WGS) entry which is preliminary data.</text>
</comment>
<feature type="domain" description="CRISPR type III-associated protein" evidence="3">
    <location>
        <begin position="20"/>
        <end position="193"/>
    </location>
</feature>
<sequence>MTRFELNRKTDSGLHLTRDLEIITPMVGGGAVARHLDEQQPVSAKSVRGHLRFWWRATRAGRYGKDGLAKMRRDEAWLFGTAATFDKGSADVGPSRVQVTVTTLNTGVTPGRPVRPPAYAAFPFAENRRQGIDAAPMRSGVRFQVTLTVSDDRLGSAPHQDAEGVRADLEAALWAWVSFGGVGARTRRGFGALAVTGQTESPADLRRSLARHVLAGTAPAGVSQLDLRRERTVIVDGYPDAVSAWNEALDRYQEFRQFRRPGTSHAGRSYWPEPDEIRRLTGNAAPAHAQPVTQARKFPRAALGLPIIFQFKGDRNDHSRQGDPGDTTLRGQNTDRLASPVLLRPAAGGLLLATVLQRAAHRNDPLSNLILKKFRGTDAVQHLLTKEEAEALKVPAPKDDPARFDPDIPAAFLKFLEETTK</sequence>
<proteinExistence type="predicted"/>
<gene>
    <name evidence="4" type="ORF">GCM10008939_23310</name>
</gene>
<evidence type="ECO:0000313" key="5">
    <source>
        <dbReference type="Proteomes" id="UP000635726"/>
    </source>
</evidence>
<dbReference type="Pfam" id="PF03787">
    <property type="entry name" value="RAMPs"/>
    <property type="match status" value="1"/>
</dbReference>
<evidence type="ECO:0000256" key="1">
    <source>
        <dbReference type="ARBA" id="ARBA00023118"/>
    </source>
</evidence>
<evidence type="ECO:0000256" key="2">
    <source>
        <dbReference type="SAM" id="MobiDB-lite"/>
    </source>
</evidence>
<reference evidence="4" key="1">
    <citation type="journal article" date="2014" name="Int. J. Syst. Evol. Microbiol.">
        <title>Complete genome sequence of Corynebacterium casei LMG S-19264T (=DSM 44701T), isolated from a smear-ripened cheese.</title>
        <authorList>
            <consortium name="US DOE Joint Genome Institute (JGI-PGF)"/>
            <person name="Walter F."/>
            <person name="Albersmeier A."/>
            <person name="Kalinowski J."/>
            <person name="Ruckert C."/>
        </authorList>
    </citation>
    <scope>NUCLEOTIDE SEQUENCE</scope>
    <source>
        <strain evidence="4">JCM 14371</strain>
    </source>
</reference>
<feature type="compositionally biased region" description="Basic and acidic residues" evidence="2">
    <location>
        <begin position="313"/>
        <end position="323"/>
    </location>
</feature>
<protein>
    <submittedName>
        <fullName evidence="4">Type III-B CRISPR module RAMP protein Cmr1</fullName>
    </submittedName>
</protein>
<dbReference type="InterPro" id="IPR005537">
    <property type="entry name" value="RAMP_III_fam"/>
</dbReference>
<evidence type="ECO:0000313" key="4">
    <source>
        <dbReference type="EMBL" id="GGJ78786.1"/>
    </source>
</evidence>
<dbReference type="InterPro" id="IPR007522">
    <property type="entry name" value="CRISPR-assoc_prot_TM1795"/>
</dbReference>
<dbReference type="GO" id="GO:0051607">
    <property type="term" value="P:defense response to virus"/>
    <property type="evidence" value="ECO:0007669"/>
    <property type="project" value="UniProtKB-KW"/>
</dbReference>
<keyword evidence="5" id="KW-1185">Reference proteome</keyword>
<organism evidence="4 5">
    <name type="scientific">Deinococcus aquiradiocola</name>
    <dbReference type="NCBI Taxonomy" id="393059"/>
    <lineage>
        <taxon>Bacteria</taxon>
        <taxon>Thermotogati</taxon>
        <taxon>Deinococcota</taxon>
        <taxon>Deinococci</taxon>
        <taxon>Deinococcales</taxon>
        <taxon>Deinococcaceae</taxon>
        <taxon>Deinococcus</taxon>
    </lineage>
</organism>
<accession>A0A917URB7</accession>
<dbReference type="Proteomes" id="UP000635726">
    <property type="component" value="Unassembled WGS sequence"/>
</dbReference>
<keyword evidence="1" id="KW-0051">Antiviral defense</keyword>
<reference evidence="4" key="2">
    <citation type="submission" date="2020-09" db="EMBL/GenBank/DDBJ databases">
        <authorList>
            <person name="Sun Q."/>
            <person name="Ohkuma M."/>
        </authorList>
    </citation>
    <scope>NUCLEOTIDE SEQUENCE</scope>
    <source>
        <strain evidence="4">JCM 14371</strain>
    </source>
</reference>
<feature type="region of interest" description="Disordered" evidence="2">
    <location>
        <begin position="313"/>
        <end position="336"/>
    </location>
</feature>
<name>A0A917URB7_9DEIO</name>
<dbReference type="AlphaFoldDB" id="A0A917URB7"/>
<dbReference type="EMBL" id="BMOE01000007">
    <property type="protein sequence ID" value="GGJ78786.1"/>
    <property type="molecule type" value="Genomic_DNA"/>
</dbReference>
<dbReference type="RefSeq" id="WP_188963457.1">
    <property type="nucleotide sequence ID" value="NZ_BMOE01000007.1"/>
</dbReference>
<dbReference type="NCBIfam" id="TIGR01894">
    <property type="entry name" value="cas_TM1795_cmr1"/>
    <property type="match status" value="1"/>
</dbReference>